<dbReference type="GO" id="GO:0004519">
    <property type="term" value="F:endonuclease activity"/>
    <property type="evidence" value="ECO:0007669"/>
    <property type="project" value="InterPro"/>
</dbReference>
<dbReference type="PANTHER" id="PTHR36181">
    <property type="entry name" value="INTRON-ENCODED ENDONUCLEASE AI3-RELATED"/>
    <property type="match status" value="1"/>
</dbReference>
<dbReference type="Gene3D" id="3.10.28.10">
    <property type="entry name" value="Homing endonucleases"/>
    <property type="match status" value="1"/>
</dbReference>
<dbReference type="Pfam" id="PF00961">
    <property type="entry name" value="LAGLIDADG_1"/>
    <property type="match status" value="1"/>
</dbReference>
<sequence length="164" mass="18965">MRTVRKISRKDLTYRDDAMGYFLAGFTEGEGSFNVSLRKKDDYALKWQVVMSFNVSQKDPALLKLLQTTLDCGIIKVRKRDGLFSYDVTNPTDVISKVIPFFQKYPLVSKTKKSNFHIFCLIAKIMENGGHRKITGLHKIVRLREKLNPGISRKRKYNMSDVIK</sequence>
<dbReference type="SUPFAM" id="SSF55608">
    <property type="entry name" value="Homing endonucleases"/>
    <property type="match status" value="1"/>
</dbReference>
<protein>
    <recommendedName>
        <fullName evidence="1">Homing endonuclease LAGLIDADG domain-containing protein</fullName>
    </recommendedName>
</protein>
<dbReference type="InterPro" id="IPR027434">
    <property type="entry name" value="Homing_endonucl"/>
</dbReference>
<dbReference type="EMBL" id="PFFO01000080">
    <property type="protein sequence ID" value="PIW07951.1"/>
    <property type="molecule type" value="Genomic_DNA"/>
</dbReference>
<proteinExistence type="predicted"/>
<evidence type="ECO:0000259" key="1">
    <source>
        <dbReference type="Pfam" id="PF00961"/>
    </source>
</evidence>
<feature type="domain" description="Homing endonuclease LAGLIDADG" evidence="1">
    <location>
        <begin position="23"/>
        <end position="121"/>
    </location>
</feature>
<organism evidence="2 3">
    <name type="scientific">Candidatus Collierbacteria bacterium CG17_big_fil_post_rev_8_21_14_2_50_45_7</name>
    <dbReference type="NCBI Taxonomy" id="1974536"/>
    <lineage>
        <taxon>Bacteria</taxon>
        <taxon>Candidatus Collieribacteriota</taxon>
    </lineage>
</organism>
<gene>
    <name evidence="2" type="ORF">COW38_01775</name>
</gene>
<evidence type="ECO:0000313" key="3">
    <source>
        <dbReference type="Proteomes" id="UP000230556"/>
    </source>
</evidence>
<evidence type="ECO:0000313" key="2">
    <source>
        <dbReference type="EMBL" id="PIW07951.1"/>
    </source>
</evidence>
<name>A0A2M7FQL0_9BACT</name>
<comment type="caution">
    <text evidence="2">The sequence shown here is derived from an EMBL/GenBank/DDBJ whole genome shotgun (WGS) entry which is preliminary data.</text>
</comment>
<dbReference type="InterPro" id="IPR051289">
    <property type="entry name" value="LAGLIDADG_Endonuclease"/>
</dbReference>
<dbReference type="Proteomes" id="UP000230556">
    <property type="component" value="Unassembled WGS sequence"/>
</dbReference>
<reference evidence="3" key="1">
    <citation type="submission" date="2017-09" db="EMBL/GenBank/DDBJ databases">
        <title>Depth-based differentiation of microbial function through sediment-hosted aquifers and enrichment of novel symbionts in the deep terrestrial subsurface.</title>
        <authorList>
            <person name="Probst A.J."/>
            <person name="Ladd B."/>
            <person name="Jarett J.K."/>
            <person name="Geller-Mcgrath D.E."/>
            <person name="Sieber C.M.K."/>
            <person name="Emerson J.B."/>
            <person name="Anantharaman K."/>
            <person name="Thomas B.C."/>
            <person name="Malmstrom R."/>
            <person name="Stieglmeier M."/>
            <person name="Klingl A."/>
            <person name="Woyke T."/>
            <person name="Ryan C.M."/>
            <person name="Banfield J.F."/>
        </authorList>
    </citation>
    <scope>NUCLEOTIDE SEQUENCE [LARGE SCALE GENOMIC DNA]</scope>
</reference>
<accession>A0A2M7FQL0</accession>
<dbReference type="AlphaFoldDB" id="A0A2M7FQL0"/>
<dbReference type="InterPro" id="IPR004860">
    <property type="entry name" value="LAGLIDADG_dom"/>
</dbReference>
<dbReference type="PANTHER" id="PTHR36181:SF2">
    <property type="entry name" value="INTRON-ENCODED ENDONUCLEASE AI3-RELATED"/>
    <property type="match status" value="1"/>
</dbReference>